<evidence type="ECO:0000259" key="3">
    <source>
        <dbReference type="Pfam" id="PF09850"/>
    </source>
</evidence>
<dbReference type="NCBIfam" id="TIGR03349">
    <property type="entry name" value="IV_VI_DotU"/>
    <property type="match status" value="1"/>
</dbReference>
<organism evidence="4 5">
    <name type="scientific">Thorsellia anophelis DSM 18579</name>
    <dbReference type="NCBI Taxonomy" id="1123402"/>
    <lineage>
        <taxon>Bacteria</taxon>
        <taxon>Pseudomonadati</taxon>
        <taxon>Pseudomonadota</taxon>
        <taxon>Gammaproteobacteria</taxon>
        <taxon>Enterobacterales</taxon>
        <taxon>Thorselliaceae</taxon>
        <taxon>Thorsellia</taxon>
    </lineage>
</organism>
<dbReference type="EMBL" id="FOHV01000038">
    <property type="protein sequence ID" value="SET55295.1"/>
    <property type="molecule type" value="Genomic_DNA"/>
</dbReference>
<dbReference type="Pfam" id="PF09850">
    <property type="entry name" value="DotU"/>
    <property type="match status" value="1"/>
</dbReference>
<feature type="transmembrane region" description="Helical" evidence="2">
    <location>
        <begin position="198"/>
        <end position="216"/>
    </location>
</feature>
<protein>
    <submittedName>
        <fullName evidence="4">Type IV / VI secretion system protein, DotU family</fullName>
    </submittedName>
</protein>
<proteinExistence type="predicted"/>
<keyword evidence="2" id="KW-1133">Transmembrane helix</keyword>
<feature type="region of interest" description="Disordered" evidence="1">
    <location>
        <begin position="284"/>
        <end position="336"/>
    </location>
</feature>
<sequence>MNSASLSTPLTIDTLLRDTFVSVLQLRAGTSAKDGLSLYQAAKHQIETVQSTLREAQYSEEVIADITYAQCAILDEAVMNRHLLDTNDKAYQTWVGIPLQIHFFNTLEAGEALYERIQSVMAQVAPNPLVIACFHRVLLLGFSGKFGANSQHPEREAIVQRLENLVQQMGQLPMQSDQHVFLGARKRHIWQLPTRNRWWIGLGFLTLFIYGLWWGFDYQLTAQLARVIPSQSMIEKQHLDVPIESKETETAVVPINNHDANIVDNKQVEALSVLDSDALNNTAQSVTRSQEAATELAPKMESTQLSSSTNNTLTPPVENEAPARVVKPKQSEVDRD</sequence>
<evidence type="ECO:0000256" key="2">
    <source>
        <dbReference type="SAM" id="Phobius"/>
    </source>
</evidence>
<keyword evidence="2" id="KW-0472">Membrane</keyword>
<name>A0A1I0FBQ9_9GAMM</name>
<dbReference type="PANTHER" id="PTHR38033">
    <property type="entry name" value="MEMBRANE PROTEIN-RELATED"/>
    <property type="match status" value="1"/>
</dbReference>
<dbReference type="AlphaFoldDB" id="A0A1I0FBQ9"/>
<dbReference type="Proteomes" id="UP000242642">
    <property type="component" value="Unassembled WGS sequence"/>
</dbReference>
<evidence type="ECO:0000313" key="5">
    <source>
        <dbReference type="Proteomes" id="UP000242642"/>
    </source>
</evidence>
<dbReference type="PANTHER" id="PTHR38033:SF1">
    <property type="entry name" value="DOTU FAMILY TYPE IV_VI SECRETION SYSTEM PROTEIN"/>
    <property type="match status" value="1"/>
</dbReference>
<feature type="domain" description="Type IV / VI secretion system DotU" evidence="3">
    <location>
        <begin position="13"/>
        <end position="218"/>
    </location>
</feature>
<feature type="compositionally biased region" description="Low complexity" evidence="1">
    <location>
        <begin position="302"/>
        <end position="314"/>
    </location>
</feature>
<evidence type="ECO:0000313" key="4">
    <source>
        <dbReference type="EMBL" id="SET55295.1"/>
    </source>
</evidence>
<keyword evidence="2" id="KW-0812">Transmembrane</keyword>
<dbReference type="InterPro" id="IPR017732">
    <property type="entry name" value="T4/T6SS_DotU"/>
</dbReference>
<dbReference type="STRING" id="1123402.SAMN02583745_02704"/>
<dbReference type="NCBIfam" id="NF038239">
    <property type="entry name" value="T6SS_TssL_short"/>
    <property type="match status" value="1"/>
</dbReference>
<dbReference type="Gene3D" id="1.25.40.590">
    <property type="entry name" value="Type IV / VI secretion system, DotU"/>
    <property type="match status" value="1"/>
</dbReference>
<reference evidence="5" key="1">
    <citation type="submission" date="2016-10" db="EMBL/GenBank/DDBJ databases">
        <authorList>
            <person name="Varghese N."/>
            <person name="Submissions S."/>
        </authorList>
    </citation>
    <scope>NUCLEOTIDE SEQUENCE [LARGE SCALE GENOMIC DNA]</scope>
    <source>
        <strain evidence="5">DSM 18579</strain>
    </source>
</reference>
<gene>
    <name evidence="4" type="ORF">SAMN02583745_02704</name>
</gene>
<accession>A0A1I0FBQ9</accession>
<evidence type="ECO:0000256" key="1">
    <source>
        <dbReference type="SAM" id="MobiDB-lite"/>
    </source>
</evidence>
<keyword evidence="5" id="KW-1185">Reference proteome</keyword>
<dbReference type="InterPro" id="IPR038522">
    <property type="entry name" value="T4/T6SS_DotU_sf"/>
</dbReference>